<sequence length="260" mass="28919">MIKTFLLLLTLTSALAAEISNSYSLLEKHASFNPDLKTEPVETHAVSKKESRADEPHPVFRGEGRARIEMVKPEGPVVKHEMLGDQPEQKQENRIDNAPSYTYGPMPTEVAYPDIPYAPGYGYDSGYPANSYDGYGNGLTNYLLEPDTSAFSMMWSQVPDSRAIVGFVGRTIAWVINSMFVIFLGSLLTIGVCSYTNLCSIHFHGVGPIHEEMRSLMSMTPEKLEKISTAAGFVKNAIDKYQKIQKVGNEVNRKRRSIFG</sequence>
<evidence type="ECO:0000313" key="2">
    <source>
        <dbReference type="Proteomes" id="UP000653454"/>
    </source>
</evidence>
<proteinExistence type="predicted"/>
<dbReference type="Proteomes" id="UP000653454">
    <property type="component" value="Unassembled WGS sequence"/>
</dbReference>
<accession>A0A8S4F387</accession>
<gene>
    <name evidence="1" type="ORF">PLXY2_LOCUS7702</name>
</gene>
<dbReference type="AlphaFoldDB" id="A0A8S4F387"/>
<reference evidence="1" key="1">
    <citation type="submission" date="2020-11" db="EMBL/GenBank/DDBJ databases">
        <authorList>
            <person name="Whiteford S."/>
        </authorList>
    </citation>
    <scope>NUCLEOTIDE SEQUENCE</scope>
</reference>
<organism evidence="1 2">
    <name type="scientific">Plutella xylostella</name>
    <name type="common">Diamondback moth</name>
    <name type="synonym">Plutella maculipennis</name>
    <dbReference type="NCBI Taxonomy" id="51655"/>
    <lineage>
        <taxon>Eukaryota</taxon>
        <taxon>Metazoa</taxon>
        <taxon>Ecdysozoa</taxon>
        <taxon>Arthropoda</taxon>
        <taxon>Hexapoda</taxon>
        <taxon>Insecta</taxon>
        <taxon>Pterygota</taxon>
        <taxon>Neoptera</taxon>
        <taxon>Endopterygota</taxon>
        <taxon>Lepidoptera</taxon>
        <taxon>Glossata</taxon>
        <taxon>Ditrysia</taxon>
        <taxon>Yponomeutoidea</taxon>
        <taxon>Plutellidae</taxon>
        <taxon>Plutella</taxon>
    </lineage>
</organism>
<name>A0A8S4F387_PLUXY</name>
<dbReference type="EMBL" id="CAJHNJ030000027">
    <property type="protein sequence ID" value="CAG9122679.1"/>
    <property type="molecule type" value="Genomic_DNA"/>
</dbReference>
<protein>
    <submittedName>
        <fullName evidence="1">(diamondback moth) hypothetical protein</fullName>
    </submittedName>
</protein>
<comment type="caution">
    <text evidence="1">The sequence shown here is derived from an EMBL/GenBank/DDBJ whole genome shotgun (WGS) entry which is preliminary data.</text>
</comment>
<evidence type="ECO:0000313" key="1">
    <source>
        <dbReference type="EMBL" id="CAG9122679.1"/>
    </source>
</evidence>
<keyword evidence="2" id="KW-1185">Reference proteome</keyword>